<keyword evidence="2" id="KW-1185">Reference proteome</keyword>
<organism evidence="1 2">
    <name type="scientific">Penicillium camemberti (strain FM 013)</name>
    <dbReference type="NCBI Taxonomy" id="1429867"/>
    <lineage>
        <taxon>Eukaryota</taxon>
        <taxon>Fungi</taxon>
        <taxon>Dikarya</taxon>
        <taxon>Ascomycota</taxon>
        <taxon>Pezizomycotina</taxon>
        <taxon>Eurotiomycetes</taxon>
        <taxon>Eurotiomycetidae</taxon>
        <taxon>Eurotiales</taxon>
        <taxon>Aspergillaceae</taxon>
        <taxon>Penicillium</taxon>
    </lineage>
</organism>
<sequence length="120" mass="13774">MSGDSSDMCPFMAGSERLVDPQDDAALWVTIEFPEEMGLTHSDEQLMEFVVQQVEWHKVKISTHAQHYQRSLCLSLPVVGVPRDEDHNDVVMAQAKTLALWWLGEIQARRVHLDWDVIFP</sequence>
<evidence type="ECO:0000313" key="2">
    <source>
        <dbReference type="Proteomes" id="UP000053732"/>
    </source>
</evidence>
<dbReference type="AlphaFoldDB" id="A0A0G4PVJ4"/>
<name>A0A0G4PVJ4_PENC3</name>
<gene>
    <name evidence="1" type="ORF">PCAMFM013_S045g000048</name>
</gene>
<reference evidence="1 2" key="1">
    <citation type="journal article" date="2014" name="Nat. Commun.">
        <title>Multiple recent horizontal transfers of a large genomic region in cheese making fungi.</title>
        <authorList>
            <person name="Cheeseman K."/>
            <person name="Ropars J."/>
            <person name="Renault P."/>
            <person name="Dupont J."/>
            <person name="Gouzy J."/>
            <person name="Branca A."/>
            <person name="Abraham A.L."/>
            <person name="Ceppi M."/>
            <person name="Conseiller E."/>
            <person name="Debuchy R."/>
            <person name="Malagnac F."/>
            <person name="Goarin A."/>
            <person name="Silar P."/>
            <person name="Lacoste S."/>
            <person name="Sallet E."/>
            <person name="Bensimon A."/>
            <person name="Giraud T."/>
            <person name="Brygoo Y."/>
        </authorList>
    </citation>
    <scope>NUCLEOTIDE SEQUENCE [LARGE SCALE GENOMIC DNA]</scope>
    <source>
        <strain evidence="2">FM 013</strain>
    </source>
</reference>
<evidence type="ECO:0000313" key="1">
    <source>
        <dbReference type="EMBL" id="CRL30182.1"/>
    </source>
</evidence>
<dbReference type="Proteomes" id="UP000053732">
    <property type="component" value="Unassembled WGS sequence"/>
</dbReference>
<accession>A0A0G4PVJ4</accession>
<proteinExistence type="predicted"/>
<dbReference type="EMBL" id="HG793178">
    <property type="protein sequence ID" value="CRL30182.1"/>
    <property type="molecule type" value="Genomic_DNA"/>
</dbReference>
<protein>
    <submittedName>
        <fullName evidence="1">Str. FM013</fullName>
    </submittedName>
</protein>